<evidence type="ECO:0000259" key="2">
    <source>
        <dbReference type="PROSITE" id="PS50110"/>
    </source>
</evidence>
<dbReference type="GO" id="GO:0000976">
    <property type="term" value="F:transcription cis-regulatory region binding"/>
    <property type="evidence" value="ECO:0007669"/>
    <property type="project" value="TreeGrafter"/>
</dbReference>
<dbReference type="InterPro" id="IPR001867">
    <property type="entry name" value="OmpR/PhoB-type_DNA-bd"/>
</dbReference>
<dbReference type="GO" id="GO:0000156">
    <property type="term" value="F:phosphorelay response regulator activity"/>
    <property type="evidence" value="ECO:0007669"/>
    <property type="project" value="TreeGrafter"/>
</dbReference>
<dbReference type="GO" id="GO:0005829">
    <property type="term" value="C:cytosol"/>
    <property type="evidence" value="ECO:0007669"/>
    <property type="project" value="TreeGrafter"/>
</dbReference>
<sequence>MVRILLIEDDSTIAAGLAYSLEQEGWSVTCKGTLAQGRNALETGEYQLLLVDVGLPDGSGYDLCAAAKSRNIPVIFATARGDEGSVVLGLDMGADDYIVKPFRLREVASRIRAVLRRAAGEREQLVRLGELAVDTQKGQVTRNGTPILLTALEYRLLLTFLSHPGQTLTRGQLLEGIWDVAGNFVNDNTLSVYIKRLRDKLEMPGHPLISTVRGMGYRLEVDGHDKK</sequence>
<dbReference type="Gene3D" id="6.10.250.690">
    <property type="match status" value="1"/>
</dbReference>
<proteinExistence type="predicted"/>
<dbReference type="SMART" id="SM00862">
    <property type="entry name" value="Trans_reg_C"/>
    <property type="match status" value="1"/>
</dbReference>
<dbReference type="PANTHER" id="PTHR48111:SF73">
    <property type="entry name" value="ALKALINE PHOSPHATASE SYNTHESIS TRANSCRIPTIONAL REGULATORY PROTEIN PHOP"/>
    <property type="match status" value="1"/>
</dbReference>
<dbReference type="InterPro" id="IPR039420">
    <property type="entry name" value="WalR-like"/>
</dbReference>
<evidence type="ECO:0000259" key="3">
    <source>
        <dbReference type="PROSITE" id="PS51755"/>
    </source>
</evidence>
<dbReference type="SMART" id="SM00448">
    <property type="entry name" value="REC"/>
    <property type="match status" value="1"/>
</dbReference>
<dbReference type="InterPro" id="IPR001789">
    <property type="entry name" value="Sig_transdc_resp-reg_receiver"/>
</dbReference>
<dbReference type="InterPro" id="IPR011006">
    <property type="entry name" value="CheY-like_superfamily"/>
</dbReference>
<dbReference type="GO" id="GO:0032993">
    <property type="term" value="C:protein-DNA complex"/>
    <property type="evidence" value="ECO:0007669"/>
    <property type="project" value="TreeGrafter"/>
</dbReference>
<organism evidence="4">
    <name type="scientific">human gut metagenome</name>
    <dbReference type="NCBI Taxonomy" id="408170"/>
    <lineage>
        <taxon>unclassified sequences</taxon>
        <taxon>metagenomes</taxon>
        <taxon>organismal metagenomes</taxon>
    </lineage>
</organism>
<dbReference type="GO" id="GO:0006355">
    <property type="term" value="P:regulation of DNA-templated transcription"/>
    <property type="evidence" value="ECO:0007669"/>
    <property type="project" value="InterPro"/>
</dbReference>
<name>K1STY6_9ZZZZ</name>
<dbReference type="PANTHER" id="PTHR48111">
    <property type="entry name" value="REGULATOR OF RPOS"/>
    <property type="match status" value="1"/>
</dbReference>
<reference evidence="4" key="1">
    <citation type="journal article" date="2013" name="Environ. Microbiol.">
        <title>Microbiota from the distal guts of lean and obese adolescents exhibit partial functional redundancy besides clear differences in community structure.</title>
        <authorList>
            <person name="Ferrer M."/>
            <person name="Ruiz A."/>
            <person name="Lanza F."/>
            <person name="Haange S.B."/>
            <person name="Oberbach A."/>
            <person name="Till H."/>
            <person name="Bargiela R."/>
            <person name="Campoy C."/>
            <person name="Segura M.T."/>
            <person name="Richter M."/>
            <person name="von Bergen M."/>
            <person name="Seifert J."/>
            <person name="Suarez A."/>
        </authorList>
    </citation>
    <scope>NUCLEOTIDE SEQUENCE</scope>
</reference>
<dbReference type="Pfam" id="PF00072">
    <property type="entry name" value="Response_reg"/>
    <property type="match status" value="1"/>
</dbReference>
<feature type="domain" description="OmpR/PhoB-type" evidence="3">
    <location>
        <begin position="123"/>
        <end position="221"/>
    </location>
</feature>
<dbReference type="InterPro" id="IPR036388">
    <property type="entry name" value="WH-like_DNA-bd_sf"/>
</dbReference>
<dbReference type="PROSITE" id="PS50110">
    <property type="entry name" value="RESPONSE_REGULATORY"/>
    <property type="match status" value="1"/>
</dbReference>
<evidence type="ECO:0000256" key="1">
    <source>
        <dbReference type="ARBA" id="ARBA00023125"/>
    </source>
</evidence>
<dbReference type="Gene3D" id="3.40.50.2300">
    <property type="match status" value="1"/>
</dbReference>
<dbReference type="Gene3D" id="1.10.10.10">
    <property type="entry name" value="Winged helix-like DNA-binding domain superfamily/Winged helix DNA-binding domain"/>
    <property type="match status" value="1"/>
</dbReference>
<dbReference type="SUPFAM" id="SSF52172">
    <property type="entry name" value="CheY-like"/>
    <property type="match status" value="1"/>
</dbReference>
<feature type="domain" description="Response regulatory" evidence="2">
    <location>
        <begin position="3"/>
        <end position="115"/>
    </location>
</feature>
<dbReference type="PROSITE" id="PS51755">
    <property type="entry name" value="OMPR_PHOB"/>
    <property type="match status" value="1"/>
</dbReference>
<dbReference type="EMBL" id="AJWZ01007283">
    <property type="protein sequence ID" value="EKC57345.1"/>
    <property type="molecule type" value="Genomic_DNA"/>
</dbReference>
<protein>
    <submittedName>
        <fullName evidence="4">Two-component response regulator</fullName>
    </submittedName>
</protein>
<dbReference type="CDD" id="cd00383">
    <property type="entry name" value="trans_reg_C"/>
    <property type="match status" value="1"/>
</dbReference>
<keyword evidence="1" id="KW-0238">DNA-binding</keyword>
<comment type="caution">
    <text evidence="4">The sequence shown here is derived from an EMBL/GenBank/DDBJ whole genome shotgun (WGS) entry which is preliminary data.</text>
</comment>
<gene>
    <name evidence="4" type="ORF">OBE_10576</name>
</gene>
<accession>K1STY6</accession>
<dbReference type="Pfam" id="PF00486">
    <property type="entry name" value="Trans_reg_C"/>
    <property type="match status" value="1"/>
</dbReference>
<evidence type="ECO:0000313" key="4">
    <source>
        <dbReference type="EMBL" id="EKC57345.1"/>
    </source>
</evidence>
<dbReference type="AlphaFoldDB" id="K1STY6"/>